<feature type="transmembrane region" description="Helical" evidence="1">
    <location>
        <begin position="21"/>
        <end position="41"/>
    </location>
</feature>
<keyword evidence="3" id="KW-1185">Reference proteome</keyword>
<dbReference type="EMBL" id="JAYMYS010000007">
    <property type="protein sequence ID" value="KAK7386335.1"/>
    <property type="molecule type" value="Genomic_DNA"/>
</dbReference>
<comment type="caution">
    <text evidence="2">The sequence shown here is derived from an EMBL/GenBank/DDBJ whole genome shotgun (WGS) entry which is preliminary data.</text>
</comment>
<keyword evidence="1" id="KW-0472">Membrane</keyword>
<reference evidence="2 3" key="1">
    <citation type="submission" date="2024-01" db="EMBL/GenBank/DDBJ databases">
        <title>The genomes of 5 underutilized Papilionoideae crops provide insights into root nodulation and disease resistanc.</title>
        <authorList>
            <person name="Jiang F."/>
        </authorList>
    </citation>
    <scope>NUCLEOTIDE SEQUENCE [LARGE SCALE GENOMIC DNA]</scope>
    <source>
        <strain evidence="2">DUOXIRENSHENG_FW03</strain>
        <tissue evidence="2">Leaves</tissue>
    </source>
</reference>
<keyword evidence="1" id="KW-0812">Transmembrane</keyword>
<dbReference type="AlphaFoldDB" id="A0AAN9RZI4"/>
<evidence type="ECO:0000256" key="1">
    <source>
        <dbReference type="SAM" id="Phobius"/>
    </source>
</evidence>
<gene>
    <name evidence="2" type="ORF">VNO78_26496</name>
</gene>
<dbReference type="Proteomes" id="UP001386955">
    <property type="component" value="Unassembled WGS sequence"/>
</dbReference>
<keyword evidence="1" id="KW-1133">Transmembrane helix</keyword>
<evidence type="ECO:0000313" key="2">
    <source>
        <dbReference type="EMBL" id="KAK7386335.1"/>
    </source>
</evidence>
<evidence type="ECO:0000313" key="3">
    <source>
        <dbReference type="Proteomes" id="UP001386955"/>
    </source>
</evidence>
<feature type="transmembrane region" description="Helical" evidence="1">
    <location>
        <begin position="47"/>
        <end position="68"/>
    </location>
</feature>
<sequence length="143" mass="16595">MCRVMEWRMKEKVERRYRTGNCIGDGIACKIALTAVVRLFMIGRSKAYFDFVYGILCGLDNVFLVFCVESCITKMPIEAYVIIWGALLNASWFWKDMEVRQRAAEKLFGLDPNPIFTFVVLSNMYAIPAAEIKVRREKMEKTK</sequence>
<organism evidence="2 3">
    <name type="scientific">Psophocarpus tetragonolobus</name>
    <name type="common">Winged bean</name>
    <name type="synonym">Dolichos tetragonolobus</name>
    <dbReference type="NCBI Taxonomy" id="3891"/>
    <lineage>
        <taxon>Eukaryota</taxon>
        <taxon>Viridiplantae</taxon>
        <taxon>Streptophyta</taxon>
        <taxon>Embryophyta</taxon>
        <taxon>Tracheophyta</taxon>
        <taxon>Spermatophyta</taxon>
        <taxon>Magnoliopsida</taxon>
        <taxon>eudicotyledons</taxon>
        <taxon>Gunneridae</taxon>
        <taxon>Pentapetalae</taxon>
        <taxon>rosids</taxon>
        <taxon>fabids</taxon>
        <taxon>Fabales</taxon>
        <taxon>Fabaceae</taxon>
        <taxon>Papilionoideae</taxon>
        <taxon>50 kb inversion clade</taxon>
        <taxon>NPAAA clade</taxon>
        <taxon>indigoferoid/millettioid clade</taxon>
        <taxon>Phaseoleae</taxon>
        <taxon>Psophocarpus</taxon>
    </lineage>
</organism>
<protein>
    <submittedName>
        <fullName evidence="2">Uncharacterized protein</fullName>
    </submittedName>
</protein>
<feature type="transmembrane region" description="Helical" evidence="1">
    <location>
        <begin position="77"/>
        <end position="94"/>
    </location>
</feature>
<proteinExistence type="predicted"/>
<name>A0AAN9RZI4_PSOTE</name>
<accession>A0AAN9RZI4</accession>
<feature type="transmembrane region" description="Helical" evidence="1">
    <location>
        <begin position="114"/>
        <end position="134"/>
    </location>
</feature>